<proteinExistence type="predicted"/>
<evidence type="ECO:0000313" key="2">
    <source>
        <dbReference type="Proteomes" id="UP000826212"/>
    </source>
</evidence>
<dbReference type="Proteomes" id="UP000826212">
    <property type="component" value="Chromosome"/>
</dbReference>
<keyword evidence="2" id="KW-1185">Reference proteome</keyword>
<accession>A0AC61NME9</accession>
<name>A0AC61NME9_9BACT</name>
<protein>
    <submittedName>
        <fullName evidence="1">LURP-one-related family protein</fullName>
    </submittedName>
</protein>
<dbReference type="EMBL" id="CP081303">
    <property type="protein sequence ID" value="QZE13712.1"/>
    <property type="molecule type" value="Genomic_DNA"/>
</dbReference>
<evidence type="ECO:0000313" key="1">
    <source>
        <dbReference type="EMBL" id="QZE13712.1"/>
    </source>
</evidence>
<organism evidence="1 2">
    <name type="scientific">Halosquirtibacter laminarini</name>
    <dbReference type="NCBI Taxonomy" id="3374600"/>
    <lineage>
        <taxon>Bacteria</taxon>
        <taxon>Pseudomonadati</taxon>
        <taxon>Bacteroidota</taxon>
        <taxon>Bacteroidia</taxon>
        <taxon>Marinilabiliales</taxon>
        <taxon>Prolixibacteraceae</taxon>
        <taxon>Halosquirtibacter</taxon>
    </lineage>
</organism>
<sequence>MNPILNRNSFFVKEHTGVFKASNNYDIFDPEGDHTDPIIKCREVNLSGFAKLLRFNKDYKRMTPFEIVLTDKQDNKVLTVKRGWTFWRSEVEVLDENDQLIGTMRQKLLSLGGRFRVFDVNETEICQLQGKWTSWEFSFQKEDVQLALVSKKFAGMAKELFTTADNYLLTIDPRVVENSVARTLIMASVMSIDMVLKE</sequence>
<gene>
    <name evidence="1" type="ORF">K4L44_14245</name>
</gene>
<reference evidence="1" key="1">
    <citation type="submission" date="2021-08" db="EMBL/GenBank/DDBJ databases">
        <title>Novel anaerobic bacterium isolated from sea squirt in East Sea, Republic of Korea.</title>
        <authorList>
            <person name="Nguyen T.H."/>
            <person name="Li Z."/>
            <person name="Lee Y.-J."/>
            <person name="Ko J."/>
            <person name="Kim S.-G."/>
        </authorList>
    </citation>
    <scope>NUCLEOTIDE SEQUENCE</scope>
    <source>
        <strain evidence="1">KCTC 25031</strain>
    </source>
</reference>